<evidence type="ECO:0000313" key="3">
    <source>
        <dbReference type="EMBL" id="EED86519.1"/>
    </source>
</evidence>
<feature type="region of interest" description="Disordered" evidence="2">
    <location>
        <begin position="151"/>
        <end position="180"/>
    </location>
</feature>
<proteinExistence type="predicted"/>
<dbReference type="KEGG" id="tps:THAPSDRAFT_11319"/>
<keyword evidence="4" id="KW-1185">Reference proteome</keyword>
<feature type="compositionally biased region" description="Basic and acidic residues" evidence="2">
    <location>
        <begin position="1194"/>
        <end position="1210"/>
    </location>
</feature>
<name>B8LDP3_THAPS</name>
<dbReference type="HOGENOM" id="CLU_260070_0_0_1"/>
<feature type="region of interest" description="Disordered" evidence="2">
    <location>
        <begin position="193"/>
        <end position="288"/>
    </location>
</feature>
<dbReference type="EMBL" id="DS999421">
    <property type="protein sequence ID" value="EED86519.1"/>
    <property type="molecule type" value="Genomic_DNA"/>
</dbReference>
<dbReference type="RefSeq" id="XP_002297194.1">
    <property type="nucleotide sequence ID" value="XM_002297158.1"/>
</dbReference>
<feature type="compositionally biased region" description="Polar residues" evidence="2">
    <location>
        <begin position="155"/>
        <end position="170"/>
    </location>
</feature>
<feature type="coiled-coil region" evidence="1">
    <location>
        <begin position="816"/>
        <end position="847"/>
    </location>
</feature>
<organism evidence="3 4">
    <name type="scientific">Thalassiosira pseudonana</name>
    <name type="common">Marine diatom</name>
    <name type="synonym">Cyclotella nana</name>
    <dbReference type="NCBI Taxonomy" id="35128"/>
    <lineage>
        <taxon>Eukaryota</taxon>
        <taxon>Sar</taxon>
        <taxon>Stramenopiles</taxon>
        <taxon>Ochrophyta</taxon>
        <taxon>Bacillariophyta</taxon>
        <taxon>Coscinodiscophyceae</taxon>
        <taxon>Thalassiosirophycidae</taxon>
        <taxon>Thalassiosirales</taxon>
        <taxon>Thalassiosiraceae</taxon>
        <taxon>Thalassiosira</taxon>
    </lineage>
</organism>
<reference evidence="3 4" key="1">
    <citation type="journal article" date="2004" name="Science">
        <title>The genome of the diatom Thalassiosira pseudonana: ecology, evolution, and metabolism.</title>
        <authorList>
            <person name="Armbrust E.V."/>
            <person name="Berges J.A."/>
            <person name="Bowler C."/>
            <person name="Green B.R."/>
            <person name="Martinez D."/>
            <person name="Putnam N.H."/>
            <person name="Zhou S."/>
            <person name="Allen A.E."/>
            <person name="Apt K.E."/>
            <person name="Bechner M."/>
            <person name="Brzezinski M.A."/>
            <person name="Chaal B.K."/>
            <person name="Chiovitti A."/>
            <person name="Davis A.K."/>
            <person name="Demarest M.S."/>
            <person name="Detter J.C."/>
            <person name="Glavina T."/>
            <person name="Goodstein D."/>
            <person name="Hadi M.Z."/>
            <person name="Hellsten U."/>
            <person name="Hildebrand M."/>
            <person name="Jenkins B.D."/>
            <person name="Jurka J."/>
            <person name="Kapitonov V.V."/>
            <person name="Kroger N."/>
            <person name="Lau W.W."/>
            <person name="Lane T.W."/>
            <person name="Larimer F.W."/>
            <person name="Lippmeier J.C."/>
            <person name="Lucas S."/>
            <person name="Medina M."/>
            <person name="Montsant A."/>
            <person name="Obornik M."/>
            <person name="Parker M.S."/>
            <person name="Palenik B."/>
            <person name="Pazour G.J."/>
            <person name="Richardson P.M."/>
            <person name="Rynearson T.A."/>
            <person name="Saito M.A."/>
            <person name="Schwartz D.C."/>
            <person name="Thamatrakoln K."/>
            <person name="Valentin K."/>
            <person name="Vardi A."/>
            <person name="Wilkerson F.P."/>
            <person name="Rokhsar D.S."/>
        </authorList>
    </citation>
    <scope>NUCLEOTIDE SEQUENCE [LARGE SCALE GENOMIC DNA]</scope>
    <source>
        <strain evidence="3 4">CCMP1335</strain>
    </source>
</reference>
<feature type="compositionally biased region" description="Low complexity" evidence="2">
    <location>
        <begin position="197"/>
        <end position="207"/>
    </location>
</feature>
<feature type="region of interest" description="Disordered" evidence="2">
    <location>
        <begin position="1092"/>
        <end position="1172"/>
    </location>
</feature>
<feature type="compositionally biased region" description="Low complexity" evidence="2">
    <location>
        <begin position="645"/>
        <end position="668"/>
    </location>
</feature>
<feature type="compositionally biased region" description="Basic and acidic residues" evidence="2">
    <location>
        <begin position="1147"/>
        <end position="1160"/>
    </location>
</feature>
<feature type="region of interest" description="Disordered" evidence="2">
    <location>
        <begin position="1"/>
        <end position="104"/>
    </location>
</feature>
<feature type="coiled-coil region" evidence="1">
    <location>
        <begin position="709"/>
        <end position="736"/>
    </location>
</feature>
<feature type="compositionally biased region" description="Polar residues" evidence="2">
    <location>
        <begin position="10"/>
        <end position="24"/>
    </location>
</feature>
<feature type="region of interest" description="Disordered" evidence="2">
    <location>
        <begin position="631"/>
        <end position="689"/>
    </location>
</feature>
<feature type="compositionally biased region" description="Polar residues" evidence="2">
    <location>
        <begin position="400"/>
        <end position="412"/>
    </location>
</feature>
<gene>
    <name evidence="3" type="ORF">THAPSDRAFT_11319</name>
</gene>
<dbReference type="GeneID" id="7451817"/>
<feature type="compositionally biased region" description="Low complexity" evidence="2">
    <location>
        <begin position="46"/>
        <end position="59"/>
    </location>
</feature>
<dbReference type="InParanoid" id="B8LDP3"/>
<keyword evidence="1" id="KW-0175">Coiled coil</keyword>
<feature type="compositionally biased region" description="Polar residues" evidence="2">
    <location>
        <begin position="352"/>
        <end position="363"/>
    </location>
</feature>
<evidence type="ECO:0000256" key="2">
    <source>
        <dbReference type="SAM" id="MobiDB-lite"/>
    </source>
</evidence>
<feature type="compositionally biased region" description="Basic and acidic residues" evidence="2">
    <location>
        <begin position="368"/>
        <end position="378"/>
    </location>
</feature>
<feature type="region of interest" description="Disordered" evidence="2">
    <location>
        <begin position="352"/>
        <end position="429"/>
    </location>
</feature>
<reference evidence="3 4" key="2">
    <citation type="journal article" date="2008" name="Nature">
        <title>The Phaeodactylum genome reveals the evolutionary history of diatom genomes.</title>
        <authorList>
            <person name="Bowler C."/>
            <person name="Allen A.E."/>
            <person name="Badger J.H."/>
            <person name="Grimwood J."/>
            <person name="Jabbari K."/>
            <person name="Kuo A."/>
            <person name="Maheswari U."/>
            <person name="Martens C."/>
            <person name="Maumus F."/>
            <person name="Otillar R.P."/>
            <person name="Rayko E."/>
            <person name="Salamov A."/>
            <person name="Vandepoele K."/>
            <person name="Beszteri B."/>
            <person name="Gruber A."/>
            <person name="Heijde M."/>
            <person name="Katinka M."/>
            <person name="Mock T."/>
            <person name="Valentin K."/>
            <person name="Verret F."/>
            <person name="Berges J.A."/>
            <person name="Brownlee C."/>
            <person name="Cadoret J.P."/>
            <person name="Chiovitti A."/>
            <person name="Choi C.J."/>
            <person name="Coesel S."/>
            <person name="De Martino A."/>
            <person name="Detter J.C."/>
            <person name="Durkin C."/>
            <person name="Falciatore A."/>
            <person name="Fournet J."/>
            <person name="Haruta M."/>
            <person name="Huysman M.J."/>
            <person name="Jenkins B.D."/>
            <person name="Jiroutova K."/>
            <person name="Jorgensen R.E."/>
            <person name="Joubert Y."/>
            <person name="Kaplan A."/>
            <person name="Kroger N."/>
            <person name="Kroth P.G."/>
            <person name="La Roche J."/>
            <person name="Lindquist E."/>
            <person name="Lommer M."/>
            <person name="Martin-Jezequel V."/>
            <person name="Lopez P.J."/>
            <person name="Lucas S."/>
            <person name="Mangogna M."/>
            <person name="McGinnis K."/>
            <person name="Medlin L.K."/>
            <person name="Montsant A."/>
            <person name="Oudot-Le Secq M.P."/>
            <person name="Napoli C."/>
            <person name="Obornik M."/>
            <person name="Parker M.S."/>
            <person name="Petit J.L."/>
            <person name="Porcel B.M."/>
            <person name="Poulsen N."/>
            <person name="Robison M."/>
            <person name="Rychlewski L."/>
            <person name="Rynearson T.A."/>
            <person name="Schmutz J."/>
            <person name="Shapiro H."/>
            <person name="Siaut M."/>
            <person name="Stanley M."/>
            <person name="Sussman M.R."/>
            <person name="Taylor A.R."/>
            <person name="Vardi A."/>
            <person name="von Dassow P."/>
            <person name="Vyverman W."/>
            <person name="Willis A."/>
            <person name="Wyrwicz L.S."/>
            <person name="Rokhsar D.S."/>
            <person name="Weissenbach J."/>
            <person name="Armbrust E.V."/>
            <person name="Green B.R."/>
            <person name="Van de Peer Y."/>
            <person name="Grigoriev I.V."/>
        </authorList>
    </citation>
    <scope>NUCLEOTIDE SEQUENCE [LARGE SCALE GENOMIC DNA]</scope>
    <source>
        <strain evidence="3 4">CCMP1335</strain>
    </source>
</reference>
<accession>B8LDP3</accession>
<sequence>MSAYARRSLVSFSQSKRRTSTNNDSHQHHRDGNSTSNAPANHRDITTTTANNNNSNNSNRDGGGIQRFRNGPPQTLLSQRSRHHNDHQQQQQSSQHDNDNDLPIHGSIIAHEEEEELAFSQITMSQGMDTTNGGECGLFLSLMSTSGGTGGVTTAPRNVSNEGCNSNRMTSGKIMSGGVGGKYSRSVAWNTNGRAMGGTIMSSTAASSGGGGMRQHQPAPKQRQHQQVQEQSSSRFGGAQRGDTNRQGSSSQIGGRGGERQKQQQQTSNNDNMSQRSSRPSSHRREDAQVALCASGKGMMHTSATAANTTSASSSSVHNSINNNFNNNHDDDNFTVLSSQPLLTPLPISHTKQQQFNLSQSSKSSKHGRGDNDSFTPRRDKRARMSNCSDNGGGGGGGQQDNRQQYSTNCQVVPSRKQPPHSSTITTSITYPSLSSSRRNTFTKTAVSTLGSLSSQLRTPIIILRAASTSTTAVATGTIGMGTGSTTASSLARTGVVASVVRSVTNVMTPRRFRSGAALGRGFVGSISGKRTAGTALTTVNLPHSLLGNGLGAQMEVEAQPSPLSRPSSSRIWGIGSALKSSSRVAVAATTTTTPAVADKSTMQAEENEDGGSIVECSMRPHNAIMMSTKPHVESQVSGEEEGSLSHFSTESSNQSSLKLSQHLSQSLKRGDIHQDEEDDNKSKMSASTYDPTMLSSFLKRGDFSFQQAEDLLSSIQSAQKEMETVRKEIGEQRKLLQQKGEEIANQNADLDKKQCTILEKLEELDRKRECTLSDTQKEHKQARKCKSVMEGITSKFESDSEELLLQICQLVNSSKDDIQSEKRQALELIETHAQELRTQAVKLANDSIDDVESARDCAIETVESHSCSARLAVNGLIDSFKGIVANAKSDFQSWVGGTNGGFQSNADGVVDATSIKESGCFHRSPELSTVGGRNSKHMHIMRLAVATSRWDEKDASSMSEQSGVGVDESVLHRDNVAATATLFSRRALSLQNNYGNNRSSSVQSSEPHHVIDLKAGLRRDMSISTTPFSQFSKKSTPLIRNSYGRINSRPSVKSSTAVGRTGKVAVSVLTKSSGTVSSRANKDSMHSLLIESKCKSSGDPPKFVSLTEREEKSPARPIKDKTKENISASLRSRSEKVEMATTKSVSEPKPRGQSKRDRSGFNAVKSPRRSKRLKEITRVERQSALNVLPLKTFTDKQTHPKQVTSKENEATPLAASSYHSSIVDTRRSSITEASQALSDGYDSLLGTSVVVDEGTKDVVEDVGLDGSENDHQHSGRPLRVPWGNKAVKNRRNKSYYNGRKCDRKTFSETLSSIFDFNF</sequence>
<dbReference type="Proteomes" id="UP000001449">
    <property type="component" value="Unassembled WGS sequence"/>
</dbReference>
<protein>
    <submittedName>
        <fullName evidence="3">Uncharacterized protein</fullName>
    </submittedName>
</protein>
<feature type="compositionally biased region" description="Basic and acidic residues" evidence="2">
    <location>
        <begin position="1108"/>
        <end position="1125"/>
    </location>
</feature>
<evidence type="ECO:0000256" key="1">
    <source>
        <dbReference type="SAM" id="Coils"/>
    </source>
</evidence>
<feature type="compositionally biased region" description="Low complexity" evidence="2">
    <location>
        <begin position="225"/>
        <end position="234"/>
    </location>
</feature>
<evidence type="ECO:0000313" key="4">
    <source>
        <dbReference type="Proteomes" id="UP000001449"/>
    </source>
</evidence>
<dbReference type="PaxDb" id="35128-Thaps11319"/>
<feature type="region of interest" description="Disordered" evidence="2">
    <location>
        <begin position="301"/>
        <end position="326"/>
    </location>
</feature>
<feature type="region of interest" description="Disordered" evidence="2">
    <location>
        <begin position="1194"/>
        <end position="1219"/>
    </location>
</feature>